<protein>
    <submittedName>
        <fullName evidence="2">Uncharacterized protein</fullName>
    </submittedName>
</protein>
<feature type="transmembrane region" description="Helical" evidence="1">
    <location>
        <begin position="12"/>
        <end position="31"/>
    </location>
</feature>
<reference evidence="2 3" key="1">
    <citation type="submission" date="2017-06" db="EMBL/GenBank/DDBJ databases">
        <title>Novel microbial phyla capable of carbon fixation and sulfur reduction in deep-sea sediments.</title>
        <authorList>
            <person name="Huang J."/>
            <person name="Baker B."/>
            <person name="Wang Y."/>
        </authorList>
    </citation>
    <scope>NUCLEOTIDE SEQUENCE [LARGE SCALE GENOMIC DNA]</scope>
    <source>
        <strain evidence="2">B3_LCP</strain>
    </source>
</reference>
<keyword evidence="1" id="KW-0472">Membrane</keyword>
<comment type="caution">
    <text evidence="2">The sequence shown here is derived from an EMBL/GenBank/DDBJ whole genome shotgun (WGS) entry which is preliminary data.</text>
</comment>
<dbReference type="Proteomes" id="UP000319619">
    <property type="component" value="Unassembled WGS sequence"/>
</dbReference>
<evidence type="ECO:0000256" key="1">
    <source>
        <dbReference type="SAM" id="Phobius"/>
    </source>
</evidence>
<dbReference type="AlphaFoldDB" id="A0A532UZS2"/>
<accession>A0A532UZS2</accession>
<organism evidence="2 3">
    <name type="scientific">candidate division LCP-89 bacterium B3_LCP</name>
    <dbReference type="NCBI Taxonomy" id="2012998"/>
    <lineage>
        <taxon>Bacteria</taxon>
        <taxon>Pseudomonadati</taxon>
        <taxon>Bacteria division LCP-89</taxon>
    </lineage>
</organism>
<proteinExistence type="predicted"/>
<sequence length="171" mass="19255">MDKKGIELSINFLVIIIISLIVFGFGARFIYQLGSEAVKLQSMTVEELDRKIGILACEGSERVCFGFDRKIIKRGKLGVFGLRIINILDNQDFDVLVSRPTPSGYTKKGEDIVSDNLIVKPESRSVYIQKNEEKDLAIGVEVPKDARAGIYIFDVRVMPYEALHKIYVEVP</sequence>
<evidence type="ECO:0000313" key="2">
    <source>
        <dbReference type="EMBL" id="TKJ40227.1"/>
    </source>
</evidence>
<keyword evidence="1" id="KW-1133">Transmembrane helix</keyword>
<name>A0A532UZS2_UNCL8</name>
<gene>
    <name evidence="2" type="ORF">CEE37_07840</name>
</gene>
<evidence type="ECO:0000313" key="3">
    <source>
        <dbReference type="Proteomes" id="UP000319619"/>
    </source>
</evidence>
<keyword evidence="1" id="KW-0812">Transmembrane</keyword>
<dbReference type="EMBL" id="NJBN01000005">
    <property type="protein sequence ID" value="TKJ40227.1"/>
    <property type="molecule type" value="Genomic_DNA"/>
</dbReference>